<gene>
    <name evidence="2" type="ORF">WAZ07_16980</name>
</gene>
<accession>A0ABU8FJV7</accession>
<organism evidence="2 3">
    <name type="scientific">Bacillus bruguierae</name>
    <dbReference type="NCBI Taxonomy" id="3127667"/>
    <lineage>
        <taxon>Bacteria</taxon>
        <taxon>Bacillati</taxon>
        <taxon>Bacillota</taxon>
        <taxon>Bacilli</taxon>
        <taxon>Bacillales</taxon>
        <taxon>Bacillaceae</taxon>
        <taxon>Bacillus</taxon>
    </lineage>
</organism>
<name>A0ABU8FJV7_9BACI</name>
<reference evidence="2 3" key="1">
    <citation type="submission" date="2024-01" db="EMBL/GenBank/DDBJ databases">
        <title>Seven novel Bacillus-like species.</title>
        <authorList>
            <person name="Liu G."/>
        </authorList>
    </citation>
    <scope>NUCLEOTIDE SEQUENCE [LARGE SCALE GENOMIC DNA]</scope>
    <source>
        <strain evidence="2 3">FJAT-51639</strain>
    </source>
</reference>
<evidence type="ECO:0008006" key="4">
    <source>
        <dbReference type="Google" id="ProtNLM"/>
    </source>
</evidence>
<sequence>MKKISAFMCVSLLLLGACDKKETTEPKKQTEKQQESRTAKQTEKQQESHALKQKDVFAATRTALTAKTKMNIFLPTKIPLSTEKKVLSAYTEGQDKGYTVTFFESNSPLPVDSSALSDSNQAKQIAKLFVKKYETKEEAGKSLCSTFKLNPDYEKDVPSKDDPSAIDLGNGIKGFTEGAAGTMYLNFVKDHWAIFVKSPSTNKDDNISVAKSIVNQLEKEPLPTPNSYAVIEVDNRLKQNRVYWQNGDTLYGIETSGSIQDALTIAAHFESTSK</sequence>
<dbReference type="Proteomes" id="UP001372526">
    <property type="component" value="Unassembled WGS sequence"/>
</dbReference>
<feature type="region of interest" description="Disordered" evidence="1">
    <location>
        <begin position="22"/>
        <end position="52"/>
    </location>
</feature>
<keyword evidence="3" id="KW-1185">Reference proteome</keyword>
<proteinExistence type="predicted"/>
<dbReference type="EMBL" id="JBAWSX010000010">
    <property type="protein sequence ID" value="MEI4802973.1"/>
    <property type="molecule type" value="Genomic_DNA"/>
</dbReference>
<dbReference type="RefSeq" id="WP_336473411.1">
    <property type="nucleotide sequence ID" value="NZ_JBAWSX010000010.1"/>
</dbReference>
<evidence type="ECO:0000256" key="1">
    <source>
        <dbReference type="SAM" id="MobiDB-lite"/>
    </source>
</evidence>
<protein>
    <recommendedName>
        <fullName evidence="4">Lipoprotein</fullName>
    </recommendedName>
</protein>
<evidence type="ECO:0000313" key="3">
    <source>
        <dbReference type="Proteomes" id="UP001372526"/>
    </source>
</evidence>
<dbReference type="PROSITE" id="PS51257">
    <property type="entry name" value="PROKAR_LIPOPROTEIN"/>
    <property type="match status" value="1"/>
</dbReference>
<evidence type="ECO:0000313" key="2">
    <source>
        <dbReference type="EMBL" id="MEI4802973.1"/>
    </source>
</evidence>
<comment type="caution">
    <text evidence="2">The sequence shown here is derived from an EMBL/GenBank/DDBJ whole genome shotgun (WGS) entry which is preliminary data.</text>
</comment>